<protein>
    <submittedName>
        <fullName evidence="1">4R</fullName>
    </submittedName>
</protein>
<dbReference type="EMBL" id="AY299121">
    <property type="protein sequence ID" value="AAP58671.1"/>
    <property type="molecule type" value="Genomic_DNA"/>
</dbReference>
<dbReference type="GeneID" id="2648352"/>
<dbReference type="KEGG" id="vg:2648352"/>
<proteinExistence type="predicted"/>
<dbReference type="RefSeq" id="NP_858951.1">
    <property type="nucleotide sequence ID" value="NC_004902.1"/>
</dbReference>
<evidence type="ECO:0000313" key="1">
    <source>
        <dbReference type="EMBL" id="AAP58671.1"/>
    </source>
</evidence>
<name>Q7Y5L3_9CAUD</name>
<organism evidence="1 2">
    <name type="scientific">Xanthomonas phage Xp10</name>
    <dbReference type="NCBI Taxonomy" id="2907956"/>
    <lineage>
        <taxon>Viruses</taxon>
        <taxon>Duplodnaviria</taxon>
        <taxon>Heunggongvirae</taxon>
        <taxon>Uroviricota</taxon>
        <taxon>Caudoviricetes</taxon>
        <taxon>Xipdecavirus</taxon>
        <taxon>Xipdecavirus Xp10</taxon>
    </lineage>
</organism>
<sequence length="64" mass="7279">MTAIPEYSTAMPDWEDRLEKGLSLIPEPIFPEQADLAMQVFSRLRAVDVVGCPTYGQFRPQLPR</sequence>
<keyword evidence="2" id="KW-1185">Reference proteome</keyword>
<reference evidence="1 2" key="1">
    <citation type="journal article" date="2003" name="J. Mol. Biol.">
        <title>Genome of Xanthomonas oryzae bacteriophage Xp10: an odd T-odd phage.</title>
        <authorList>
            <person name="Yuzenkova J."/>
            <person name="Nechaev S."/>
            <person name="Berlin J."/>
            <person name="Rogulja D."/>
            <person name="Kuznedelov K."/>
            <person name="Inman R."/>
            <person name="Mushegian A."/>
            <person name="Severinov K."/>
        </authorList>
    </citation>
    <scope>NUCLEOTIDE SEQUENCE</scope>
</reference>
<evidence type="ECO:0000313" key="2">
    <source>
        <dbReference type="Proteomes" id="UP000001774"/>
    </source>
</evidence>
<accession>Q7Y5L3</accession>
<dbReference type="Proteomes" id="UP000001774">
    <property type="component" value="Segment"/>
</dbReference>